<keyword evidence="12" id="KW-1185">Reference proteome</keyword>
<dbReference type="AlphaFoldDB" id="R0M2W3"/>
<feature type="domain" description="TFIIF beta subunit HTH" evidence="10">
    <location>
        <begin position="161"/>
        <end position="223"/>
    </location>
</feature>
<evidence type="ECO:0000313" key="12">
    <source>
        <dbReference type="Proteomes" id="UP000016927"/>
    </source>
</evidence>
<keyword evidence="5" id="KW-0238">DNA-binding</keyword>
<dbReference type="OMA" id="RMERYGA"/>
<dbReference type="GO" id="GO:0003677">
    <property type="term" value="F:DNA binding"/>
    <property type="evidence" value="ECO:0007669"/>
    <property type="project" value="UniProtKB-KW"/>
</dbReference>
<reference evidence="11 12" key="1">
    <citation type="journal article" date="2013" name="BMC Genomics">
        <title>Comparative genomics of parasitic silkworm microsporidia reveal an association between genome expansion and host adaptation.</title>
        <authorList>
            <person name="Pan G."/>
            <person name="Xu J."/>
            <person name="Li T."/>
            <person name="Xia Q."/>
            <person name="Liu S.L."/>
            <person name="Zhang G."/>
            <person name="Li S."/>
            <person name="Li C."/>
            <person name="Liu H."/>
            <person name="Yang L."/>
            <person name="Liu T."/>
            <person name="Zhang X."/>
            <person name="Wu Z."/>
            <person name="Fan W."/>
            <person name="Dang X."/>
            <person name="Xiang H."/>
            <person name="Tao M."/>
            <person name="Li Y."/>
            <person name="Hu J."/>
            <person name="Li Z."/>
            <person name="Lin L."/>
            <person name="Luo J."/>
            <person name="Geng L."/>
            <person name="Wang L."/>
            <person name="Long M."/>
            <person name="Wan Y."/>
            <person name="He N."/>
            <person name="Zhang Z."/>
            <person name="Lu C."/>
            <person name="Keeling P.J."/>
            <person name="Wang J."/>
            <person name="Xiang Z."/>
            <person name="Zhou Z."/>
        </authorList>
    </citation>
    <scope>NUCLEOTIDE SEQUENCE [LARGE SCALE GENOMIC DNA]</scope>
    <source>
        <strain evidence="12">CQ1 / CVCC 102059</strain>
    </source>
</reference>
<dbReference type="EMBL" id="KB909368">
    <property type="protein sequence ID" value="EOB12349.1"/>
    <property type="molecule type" value="Genomic_DNA"/>
</dbReference>
<accession>R0M2W3</accession>
<dbReference type="GO" id="GO:0006367">
    <property type="term" value="P:transcription initiation at RNA polymerase II promoter"/>
    <property type="evidence" value="ECO:0007669"/>
    <property type="project" value="InterPro"/>
</dbReference>
<organism evidence="11 12">
    <name type="scientific">Nosema bombycis (strain CQ1 / CVCC 102059)</name>
    <name type="common">Microsporidian parasite</name>
    <name type="synonym">Pebrine of silkworm</name>
    <dbReference type="NCBI Taxonomy" id="578461"/>
    <lineage>
        <taxon>Eukaryota</taxon>
        <taxon>Fungi</taxon>
        <taxon>Fungi incertae sedis</taxon>
        <taxon>Microsporidia</taxon>
        <taxon>Nosematidae</taxon>
        <taxon>Nosema</taxon>
    </lineage>
</organism>
<dbReference type="InterPro" id="IPR036390">
    <property type="entry name" value="WH_DNA-bd_sf"/>
</dbReference>
<gene>
    <name evidence="11" type="primary">T2FB</name>
    <name evidence="11" type="ORF">NBO_460g0006</name>
</gene>
<protein>
    <recommendedName>
        <fullName evidence="3">Transcription initiation factor IIF subunit beta</fullName>
    </recommendedName>
    <alternativeName>
        <fullName evidence="9">TFIIF medium subunit</fullName>
    </alternativeName>
    <alternativeName>
        <fullName evidence="8">TFIIF-beta</fullName>
    </alternativeName>
</protein>
<evidence type="ECO:0000256" key="8">
    <source>
        <dbReference type="ARBA" id="ARBA00081473"/>
    </source>
</evidence>
<evidence type="ECO:0000259" key="10">
    <source>
        <dbReference type="Pfam" id="PF02270"/>
    </source>
</evidence>
<dbReference type="OrthoDB" id="26094at2759"/>
<dbReference type="Proteomes" id="UP000016927">
    <property type="component" value="Unassembled WGS sequence"/>
</dbReference>
<evidence type="ECO:0000256" key="7">
    <source>
        <dbReference type="ARBA" id="ARBA00023242"/>
    </source>
</evidence>
<dbReference type="SUPFAM" id="SSF46785">
    <property type="entry name" value="Winged helix' DNA-binding domain"/>
    <property type="match status" value="1"/>
</dbReference>
<evidence type="ECO:0000256" key="5">
    <source>
        <dbReference type="ARBA" id="ARBA00023125"/>
    </source>
</evidence>
<evidence type="ECO:0000256" key="6">
    <source>
        <dbReference type="ARBA" id="ARBA00023163"/>
    </source>
</evidence>
<dbReference type="HOGENOM" id="CLU_047858_0_0_1"/>
<dbReference type="VEuPathDB" id="MicrosporidiaDB:NBO_460g0006"/>
<evidence type="ECO:0000256" key="3">
    <source>
        <dbReference type="ARBA" id="ARBA00021453"/>
    </source>
</evidence>
<evidence type="ECO:0000313" key="11">
    <source>
        <dbReference type="EMBL" id="EOB12349.1"/>
    </source>
</evidence>
<dbReference type="PANTHER" id="PTHR10445:SF0">
    <property type="entry name" value="GENERAL TRANSCRIPTION FACTOR IIF SUBUNIT 2"/>
    <property type="match status" value="1"/>
</dbReference>
<dbReference type="GO" id="GO:0005674">
    <property type="term" value="C:transcription factor TFIIF complex"/>
    <property type="evidence" value="ECO:0007669"/>
    <property type="project" value="InterPro"/>
</dbReference>
<sequence>MEINVNKKDKKVSIGKFPAFLGDRLLNMDKKTYVGDMIIGDDNTFVFKMQPNFDDIDNFPTDYSVKKIQRGNNMYVVNSDISDTFIEGEVDFEYYITPNMTKKYLDFKKKQSKIKNLDIRNSEIIDYVSEGRRNEKIGSLRELEYLAKKRKKMLLEKKRERLGKNEALDIVFNAFEKYSSWTVKDLADFTGQPTAFIQEIVDEICVVNKKDHKNTYELKNEYK</sequence>
<comment type="subcellular location">
    <subcellularLocation>
        <location evidence="1">Nucleus</location>
    </subcellularLocation>
</comment>
<keyword evidence="4" id="KW-0805">Transcription regulation</keyword>
<dbReference type="InterPro" id="IPR003196">
    <property type="entry name" value="TFIIF_beta"/>
</dbReference>
<keyword evidence="6" id="KW-0804">Transcription</keyword>
<evidence type="ECO:0000256" key="9">
    <source>
        <dbReference type="ARBA" id="ARBA00081863"/>
    </source>
</evidence>
<dbReference type="SUPFAM" id="SSF50916">
    <property type="entry name" value="Rap30/74 interaction domains"/>
    <property type="match status" value="1"/>
</dbReference>
<dbReference type="InterPro" id="IPR036388">
    <property type="entry name" value="WH-like_DNA-bd_sf"/>
</dbReference>
<dbReference type="Gene3D" id="1.10.10.10">
    <property type="entry name" value="Winged helix-like DNA-binding domain superfamily/Winged helix DNA-binding domain"/>
    <property type="match status" value="1"/>
</dbReference>
<dbReference type="STRING" id="578461.R0M2W3"/>
<evidence type="ECO:0000256" key="2">
    <source>
        <dbReference type="ARBA" id="ARBA00009543"/>
    </source>
</evidence>
<name>R0M2W3_NOSB1</name>
<dbReference type="InterPro" id="IPR040450">
    <property type="entry name" value="TFIIF_beta_HTH"/>
</dbReference>
<dbReference type="InterPro" id="IPR011039">
    <property type="entry name" value="TFIIF_interaction"/>
</dbReference>
<evidence type="ECO:0000256" key="4">
    <source>
        <dbReference type="ARBA" id="ARBA00023015"/>
    </source>
</evidence>
<keyword evidence="7" id="KW-0539">Nucleus</keyword>
<dbReference type="Pfam" id="PF02270">
    <property type="entry name" value="TFIIF_beta"/>
    <property type="match status" value="1"/>
</dbReference>
<dbReference type="FunFam" id="1.10.10.10:FF:000035">
    <property type="entry name" value="General transcription factor IIF subunit 2"/>
    <property type="match status" value="1"/>
</dbReference>
<comment type="similarity">
    <text evidence="2">Belongs to the TFIIF beta subunit family.</text>
</comment>
<proteinExistence type="inferred from homology"/>
<evidence type="ECO:0000256" key="1">
    <source>
        <dbReference type="ARBA" id="ARBA00004123"/>
    </source>
</evidence>
<dbReference type="PANTHER" id="PTHR10445">
    <property type="entry name" value="GENERAL TRANSCRIPTION FACTOR IIF SUBUNIT 2"/>
    <property type="match status" value="1"/>
</dbReference>